<comment type="catalytic activity">
    <reaction evidence="12">
        <text>ATP + H2O + cellular proteinSide 1 = ADP + phosphate + cellular proteinSide 2.</text>
        <dbReference type="EC" id="7.4.2.8"/>
    </reaction>
</comment>
<dbReference type="Pfam" id="PF21090">
    <property type="entry name" value="P-loop_SecA"/>
    <property type="match status" value="1"/>
</dbReference>
<dbReference type="HAMAP" id="MF_01382">
    <property type="entry name" value="SecA"/>
    <property type="match status" value="1"/>
</dbReference>
<comment type="function">
    <text evidence="12">Part of the Sec protein translocase complex. Interacts with the SecYEG preprotein conducting channel. Has a central role in coupling the hydrolysis of ATP to the transfer of proteins into and across the cell membrane, serving as an ATP-driven molecular motor driving the stepwise translocation of polypeptide chains across the membrane.</text>
</comment>
<dbReference type="PANTHER" id="PTHR30612:SF0">
    <property type="entry name" value="CHLOROPLAST PROTEIN-TRANSPORTING ATPASE"/>
    <property type="match status" value="1"/>
</dbReference>
<evidence type="ECO:0000256" key="6">
    <source>
        <dbReference type="ARBA" id="ARBA00022741"/>
    </source>
</evidence>
<dbReference type="InterPro" id="IPR020937">
    <property type="entry name" value="SecA_CS"/>
</dbReference>
<evidence type="ECO:0000256" key="7">
    <source>
        <dbReference type="ARBA" id="ARBA00022840"/>
    </source>
</evidence>
<dbReference type="FunFam" id="3.90.1440.10:FF:000003">
    <property type="entry name" value="Preprotein translocase SecA subunit"/>
    <property type="match status" value="1"/>
</dbReference>
<dbReference type="Proteomes" id="UP000177777">
    <property type="component" value="Unassembled WGS sequence"/>
</dbReference>
<evidence type="ECO:0000313" key="17">
    <source>
        <dbReference type="EMBL" id="OGI77888.1"/>
    </source>
</evidence>
<dbReference type="PRINTS" id="PR00906">
    <property type="entry name" value="SECA"/>
</dbReference>
<comment type="subunit">
    <text evidence="12">Monomer and homodimer. Part of the essential Sec protein translocation apparatus which comprises SecA, SecYEG and auxiliary proteins SecDF. Other proteins may also be involved.</text>
</comment>
<dbReference type="GO" id="GO:0005829">
    <property type="term" value="C:cytosol"/>
    <property type="evidence" value="ECO:0007669"/>
    <property type="project" value="TreeGrafter"/>
</dbReference>
<dbReference type="Gene3D" id="3.90.1440.10">
    <property type="entry name" value="SecA, preprotein cross-linking domain"/>
    <property type="match status" value="1"/>
</dbReference>
<dbReference type="PROSITE" id="PS51194">
    <property type="entry name" value="HELICASE_CTER"/>
    <property type="match status" value="1"/>
</dbReference>
<dbReference type="PROSITE" id="PS01312">
    <property type="entry name" value="SECA"/>
    <property type="match status" value="1"/>
</dbReference>
<evidence type="ECO:0000256" key="1">
    <source>
        <dbReference type="ARBA" id="ARBA00004170"/>
    </source>
</evidence>
<dbReference type="SUPFAM" id="SSF52540">
    <property type="entry name" value="P-loop containing nucleoside triphosphate hydrolases"/>
    <property type="match status" value="2"/>
</dbReference>
<feature type="domain" description="SecA family profile" evidence="16">
    <location>
        <begin position="1"/>
        <end position="608"/>
    </location>
</feature>
<evidence type="ECO:0000313" key="18">
    <source>
        <dbReference type="Proteomes" id="UP000177777"/>
    </source>
</evidence>
<dbReference type="GO" id="GO:0031522">
    <property type="term" value="C:cell envelope Sec protein transport complex"/>
    <property type="evidence" value="ECO:0007669"/>
    <property type="project" value="TreeGrafter"/>
</dbReference>
<dbReference type="SUPFAM" id="SSF81886">
    <property type="entry name" value="Helical scaffold and wing domains of SecA"/>
    <property type="match status" value="1"/>
</dbReference>
<evidence type="ECO:0000256" key="8">
    <source>
        <dbReference type="ARBA" id="ARBA00022927"/>
    </source>
</evidence>
<dbReference type="InterPro" id="IPR036266">
    <property type="entry name" value="SecA_Wing/Scaffold_sf"/>
</dbReference>
<dbReference type="SMART" id="SM00958">
    <property type="entry name" value="SecA_PP_bind"/>
    <property type="match status" value="1"/>
</dbReference>
<dbReference type="Pfam" id="PF07517">
    <property type="entry name" value="SecA_DEAD"/>
    <property type="match status" value="1"/>
</dbReference>
<dbReference type="GO" id="GO:0017038">
    <property type="term" value="P:protein import"/>
    <property type="evidence" value="ECO:0007669"/>
    <property type="project" value="InterPro"/>
</dbReference>
<dbReference type="PANTHER" id="PTHR30612">
    <property type="entry name" value="SECA INNER MEMBRANE COMPONENT OF SEC PROTEIN SECRETION SYSTEM"/>
    <property type="match status" value="1"/>
</dbReference>
<protein>
    <recommendedName>
        <fullName evidence="12 13">Protein translocase subunit SecA</fullName>
        <ecNumber evidence="12">7.4.2.8</ecNumber>
    </recommendedName>
</protein>
<dbReference type="InterPro" id="IPR000185">
    <property type="entry name" value="SecA"/>
</dbReference>
<dbReference type="PROSITE" id="PS51192">
    <property type="entry name" value="HELICASE_ATP_BIND_1"/>
    <property type="match status" value="1"/>
</dbReference>
<accession>A0A1F6W7I8</accession>
<dbReference type="NCBIfam" id="TIGR00963">
    <property type="entry name" value="secA"/>
    <property type="match status" value="1"/>
</dbReference>
<dbReference type="CDD" id="cd17928">
    <property type="entry name" value="DEXDc_SecA"/>
    <property type="match status" value="1"/>
</dbReference>
<feature type="binding site" evidence="12">
    <location>
        <begin position="103"/>
        <end position="107"/>
    </location>
    <ligand>
        <name>ATP</name>
        <dbReference type="ChEBI" id="CHEBI:30616"/>
    </ligand>
</feature>
<name>A0A1F6W7I8_9BACT</name>
<dbReference type="InterPro" id="IPR036670">
    <property type="entry name" value="SecA_X-link_sf"/>
</dbReference>
<keyword evidence="8 12" id="KW-0653">Protein transport</keyword>
<dbReference type="GO" id="GO:0065002">
    <property type="term" value="P:intracellular protein transmembrane transport"/>
    <property type="evidence" value="ECO:0007669"/>
    <property type="project" value="UniProtKB-UniRule"/>
</dbReference>
<feature type="domain" description="Helicase ATP-binding" evidence="14">
    <location>
        <begin position="87"/>
        <end position="275"/>
    </location>
</feature>
<dbReference type="GO" id="GO:0043952">
    <property type="term" value="P:protein transport by the Sec complex"/>
    <property type="evidence" value="ECO:0007669"/>
    <property type="project" value="TreeGrafter"/>
</dbReference>
<evidence type="ECO:0000259" key="16">
    <source>
        <dbReference type="PROSITE" id="PS51196"/>
    </source>
</evidence>
<dbReference type="EMBL" id="MFUE01000008">
    <property type="protein sequence ID" value="OGI77888.1"/>
    <property type="molecule type" value="Genomic_DNA"/>
</dbReference>
<dbReference type="SMART" id="SM00957">
    <property type="entry name" value="SecA_DEAD"/>
    <property type="match status" value="1"/>
</dbReference>
<proteinExistence type="inferred from homology"/>
<dbReference type="Gene3D" id="3.40.50.300">
    <property type="entry name" value="P-loop containing nucleotide triphosphate hydrolases"/>
    <property type="match status" value="3"/>
</dbReference>
<dbReference type="GO" id="GO:0006605">
    <property type="term" value="P:protein targeting"/>
    <property type="evidence" value="ECO:0007669"/>
    <property type="project" value="UniProtKB-UniRule"/>
</dbReference>
<keyword evidence="10 12" id="KW-0811">Translocation</keyword>
<dbReference type="InterPro" id="IPR011115">
    <property type="entry name" value="SecA_DEAD"/>
</dbReference>
<evidence type="ECO:0000259" key="15">
    <source>
        <dbReference type="PROSITE" id="PS51194"/>
    </source>
</evidence>
<organism evidence="17 18">
    <name type="scientific">Candidatus Nomurabacteria bacterium RIFCSPHIGHO2_02_FULL_41_18</name>
    <dbReference type="NCBI Taxonomy" id="1801754"/>
    <lineage>
        <taxon>Bacteria</taxon>
        <taxon>Candidatus Nomuraibacteriota</taxon>
    </lineage>
</organism>
<dbReference type="GO" id="GO:0005886">
    <property type="term" value="C:plasma membrane"/>
    <property type="evidence" value="ECO:0007669"/>
    <property type="project" value="UniProtKB-SubCell"/>
</dbReference>
<dbReference type="InterPro" id="IPR044722">
    <property type="entry name" value="SecA_SF2_C"/>
</dbReference>
<dbReference type="Pfam" id="PF01043">
    <property type="entry name" value="SecA_PP_bind"/>
    <property type="match status" value="1"/>
</dbReference>
<evidence type="ECO:0000256" key="9">
    <source>
        <dbReference type="ARBA" id="ARBA00022967"/>
    </source>
</evidence>
<keyword evidence="6 12" id="KW-0547">Nucleotide-binding</keyword>
<keyword evidence="4 12" id="KW-1003">Cell membrane</keyword>
<dbReference type="InterPro" id="IPR011130">
    <property type="entry name" value="SecA_preprotein_X-link_dom"/>
</dbReference>
<feature type="binding site" evidence="12">
    <location>
        <position position="85"/>
    </location>
    <ligand>
        <name>ATP</name>
        <dbReference type="ChEBI" id="CHEBI:30616"/>
    </ligand>
</feature>
<dbReference type="EC" id="7.4.2.8" evidence="12"/>
<evidence type="ECO:0000256" key="12">
    <source>
        <dbReference type="HAMAP-Rule" id="MF_01382"/>
    </source>
</evidence>
<dbReference type="STRING" id="1801754.A3D42_00440"/>
<feature type="domain" description="Helicase C-terminal" evidence="15">
    <location>
        <begin position="443"/>
        <end position="624"/>
    </location>
</feature>
<evidence type="ECO:0000259" key="14">
    <source>
        <dbReference type="PROSITE" id="PS51192"/>
    </source>
</evidence>
<dbReference type="SUPFAM" id="SSF81767">
    <property type="entry name" value="Pre-protein crosslinking domain of SecA"/>
    <property type="match status" value="1"/>
</dbReference>
<dbReference type="InterPro" id="IPR014018">
    <property type="entry name" value="SecA_motor_DEAD"/>
</dbReference>
<evidence type="ECO:0000256" key="11">
    <source>
        <dbReference type="ARBA" id="ARBA00023136"/>
    </source>
</evidence>
<reference evidence="17 18" key="1">
    <citation type="journal article" date="2016" name="Nat. Commun.">
        <title>Thousands of microbial genomes shed light on interconnected biogeochemical processes in an aquifer system.</title>
        <authorList>
            <person name="Anantharaman K."/>
            <person name="Brown C.T."/>
            <person name="Hug L.A."/>
            <person name="Sharon I."/>
            <person name="Castelle C.J."/>
            <person name="Probst A.J."/>
            <person name="Thomas B.C."/>
            <person name="Singh A."/>
            <person name="Wilkins M.J."/>
            <person name="Karaoz U."/>
            <person name="Brodie E.L."/>
            <person name="Williams K.H."/>
            <person name="Hubbard S.S."/>
            <person name="Banfield J.F."/>
        </authorList>
    </citation>
    <scope>NUCLEOTIDE SEQUENCE [LARGE SCALE GENOMIC DNA]</scope>
</reference>
<dbReference type="GO" id="GO:0008564">
    <property type="term" value="F:protein-exporting ATPase activity"/>
    <property type="evidence" value="ECO:0007669"/>
    <property type="project" value="UniProtKB-EC"/>
</dbReference>
<dbReference type="NCBIfam" id="NF009538">
    <property type="entry name" value="PRK12904.1"/>
    <property type="match status" value="1"/>
</dbReference>
<keyword evidence="11 12" id="KW-0472">Membrane</keyword>
<dbReference type="CDD" id="cd18803">
    <property type="entry name" value="SF2_C_secA"/>
    <property type="match status" value="1"/>
</dbReference>
<comment type="caution">
    <text evidence="17">The sequence shown here is derived from an EMBL/GenBank/DDBJ whole genome shotgun (WGS) entry which is preliminary data.</text>
</comment>
<keyword evidence="9 12" id="KW-1278">Translocase</keyword>
<evidence type="ECO:0000256" key="13">
    <source>
        <dbReference type="RuleBase" id="RU003874"/>
    </source>
</evidence>
<evidence type="ECO:0000256" key="2">
    <source>
        <dbReference type="ARBA" id="ARBA00007650"/>
    </source>
</evidence>
<keyword evidence="7 12" id="KW-0067">ATP-binding</keyword>
<comment type="similarity">
    <text evidence="2 12 13">Belongs to the SecA family.</text>
</comment>
<evidence type="ECO:0000256" key="4">
    <source>
        <dbReference type="ARBA" id="ARBA00022475"/>
    </source>
</evidence>
<dbReference type="AlphaFoldDB" id="A0A1F6W7I8"/>
<sequence>MSLFGKIFGDESSKFIEKSKEILGKINTLEDQISKLKNEDFPEKTRDFKERIKNGETPENLLPEAFALVREAAKRNLGERHYDVQIIGGLALNSGKIAEMKTGEGKTLVATLPAYLNALSGDGVHIITVNDYLARRDAVLMGQIYNFLGLTVGVINSQNVSYLYDASHKEEDPKRDQVGEFKIVYDFLKPCLRKEAYDADITYGTNHEYGFDYLRDNLATRVEDLVQRGHCFAVVDEVDSILIDEARTPLIISSASADSEDFYVKFQKIAKELKKDADYTVDEKLRAISLTDLGITKAERLLDIENIYTEKGIKYVHHLETAVKAQALFERDKDYVVKEGEVIIVDPFTGRLQPGRRWSEGIHQAIEAKEGVKIERETRSAGSITFQNYFRFYKKLSGMTGTAYTSMEEFLKVYGLDVIVIPTNRPLIRIDNPDLIFQTEKGKFQAIAKKVKELNQKGQPVLIGTISIEKNELLSVYLKQEGVPHVILNAKNHEKEGEIIAQAGKAGAVTIATNMAGRGIDIKLGGNPHTKEEYEKVKNSGGLFVLGTERHEARRIDNQLRGRSGRQGDPGETQFYVSLEDDLMRIFGSDRIKTMMGRFDIPEDQPIQNRFINKSLESAQAKIEGFHFDARKHTLEYDDVMNHQRKIIYERREKLLRADKMGIEELLESVALAREDEEGARKIFIEKREKLGEETFLETARRIALYTTDSLWMEHLEQMDYLRSSVNLRAYGQREPIVEYKKEGLRMFKEMEEAFKEQVFSLITSIDVEQAKNVKEESKTNQTLVTSHTEPSELGGIAQEPFLRTVGGKEPGRNDPCPCGAINSMTGEIYKYKKCGLINAPQHRKSLVN</sequence>
<dbReference type="Gene3D" id="1.10.3060.10">
    <property type="entry name" value="Helical scaffold and wing domains of SecA"/>
    <property type="match status" value="2"/>
</dbReference>
<dbReference type="InterPro" id="IPR011116">
    <property type="entry name" value="SecA_Wing/Scaffold"/>
</dbReference>
<evidence type="ECO:0000256" key="5">
    <source>
        <dbReference type="ARBA" id="ARBA00022490"/>
    </source>
</evidence>
<dbReference type="InterPro" id="IPR027417">
    <property type="entry name" value="P-loop_NTPase"/>
</dbReference>
<evidence type="ECO:0000256" key="3">
    <source>
        <dbReference type="ARBA" id="ARBA00022448"/>
    </source>
</evidence>
<keyword evidence="3 12" id="KW-0813">Transport</keyword>
<dbReference type="InterPro" id="IPR001650">
    <property type="entry name" value="Helicase_C-like"/>
</dbReference>
<evidence type="ECO:0000256" key="10">
    <source>
        <dbReference type="ARBA" id="ARBA00023010"/>
    </source>
</evidence>
<dbReference type="PROSITE" id="PS51196">
    <property type="entry name" value="SECA_MOTOR_DEAD"/>
    <property type="match status" value="1"/>
</dbReference>
<gene>
    <name evidence="12" type="primary">secA</name>
    <name evidence="17" type="ORF">A3D42_00440</name>
</gene>
<dbReference type="Pfam" id="PF07516">
    <property type="entry name" value="SecA_SW"/>
    <property type="match status" value="2"/>
</dbReference>
<comment type="subcellular location">
    <subcellularLocation>
        <location evidence="12">Cell membrane</location>
        <topology evidence="12">Peripheral membrane protein</topology>
        <orientation evidence="12">Cytoplasmic side</orientation>
    </subcellularLocation>
    <subcellularLocation>
        <location evidence="12">Cytoplasm</location>
    </subcellularLocation>
    <subcellularLocation>
        <location evidence="1">Membrane</location>
        <topology evidence="1">Peripheral membrane protein</topology>
    </subcellularLocation>
    <text evidence="12">Distribution is 50-50.</text>
</comment>
<dbReference type="GO" id="GO:0005524">
    <property type="term" value="F:ATP binding"/>
    <property type="evidence" value="ECO:0007669"/>
    <property type="project" value="UniProtKB-UniRule"/>
</dbReference>
<dbReference type="FunFam" id="3.40.50.300:FF:000429">
    <property type="entry name" value="Preprotein translocase subunit SecA"/>
    <property type="match status" value="1"/>
</dbReference>
<dbReference type="InterPro" id="IPR014001">
    <property type="entry name" value="Helicase_ATP-bd"/>
</dbReference>
<feature type="binding site" evidence="12">
    <location>
        <position position="521"/>
    </location>
    <ligand>
        <name>ATP</name>
        <dbReference type="ChEBI" id="CHEBI:30616"/>
    </ligand>
</feature>
<keyword evidence="5 12" id="KW-0963">Cytoplasm</keyword>